<protein>
    <submittedName>
        <fullName evidence="1">Uncharacterized protein</fullName>
    </submittedName>
</protein>
<accession>U9T9S1</accession>
<reference evidence="1" key="1">
    <citation type="submission" date="2013-07" db="EMBL/GenBank/DDBJ databases">
        <title>The genome of an arbuscular mycorrhizal fungus provides insights into the evolution of the oldest plant symbiosis.</title>
        <authorList>
            <consortium name="DOE Joint Genome Institute"/>
            <person name="Tisserant E."/>
            <person name="Malbreil M."/>
            <person name="Kuo A."/>
            <person name="Kohler A."/>
            <person name="Symeonidi A."/>
            <person name="Balestrini R."/>
            <person name="Charron P."/>
            <person name="Duensing N."/>
            <person name="Frei-dit-Frey N."/>
            <person name="Gianinazzi-Pearson V."/>
            <person name="Gilbert B."/>
            <person name="Handa Y."/>
            <person name="Hijri M."/>
            <person name="Kaul R."/>
            <person name="Kawaguchi M."/>
            <person name="Krajinski F."/>
            <person name="Lammers P."/>
            <person name="Lapierre D."/>
            <person name="Masclaux F.G."/>
            <person name="Murat C."/>
            <person name="Morin E."/>
            <person name="Ndikumana S."/>
            <person name="Pagni M."/>
            <person name="Petitpierre D."/>
            <person name="Requena N."/>
            <person name="Rosikiewicz P."/>
            <person name="Riley R."/>
            <person name="Saito K."/>
            <person name="San Clemente H."/>
            <person name="Shapiro H."/>
            <person name="van Tuinen D."/>
            <person name="Becard G."/>
            <person name="Bonfante P."/>
            <person name="Paszkowski U."/>
            <person name="Shachar-Hill Y."/>
            <person name="Young J.P."/>
            <person name="Sanders I.R."/>
            <person name="Henrissat B."/>
            <person name="Rensing S.A."/>
            <person name="Grigoriev I.V."/>
            <person name="Corradi N."/>
            <person name="Roux C."/>
            <person name="Martin F."/>
        </authorList>
    </citation>
    <scope>NUCLEOTIDE SEQUENCE</scope>
    <source>
        <strain evidence="1">DAOM 197198</strain>
    </source>
</reference>
<proteinExistence type="predicted"/>
<gene>
    <name evidence="1" type="ORF">GLOINDRAFT_5917</name>
</gene>
<name>U9T9S1_RHIID</name>
<evidence type="ECO:0000313" key="1">
    <source>
        <dbReference type="EMBL" id="ESA03048.1"/>
    </source>
</evidence>
<dbReference type="EMBL" id="KI295266">
    <property type="protein sequence ID" value="ESA03048.1"/>
    <property type="molecule type" value="Genomic_DNA"/>
</dbReference>
<dbReference type="HOGENOM" id="CLU_2086057_0_0_1"/>
<organism evidence="1">
    <name type="scientific">Rhizophagus irregularis (strain DAOM 181602 / DAOM 197198 / MUCL 43194)</name>
    <name type="common">Arbuscular mycorrhizal fungus</name>
    <name type="synonym">Glomus intraradices</name>
    <dbReference type="NCBI Taxonomy" id="747089"/>
    <lineage>
        <taxon>Eukaryota</taxon>
        <taxon>Fungi</taxon>
        <taxon>Fungi incertae sedis</taxon>
        <taxon>Mucoromycota</taxon>
        <taxon>Glomeromycotina</taxon>
        <taxon>Glomeromycetes</taxon>
        <taxon>Glomerales</taxon>
        <taxon>Glomeraceae</taxon>
        <taxon>Rhizophagus</taxon>
    </lineage>
</organism>
<dbReference type="AlphaFoldDB" id="U9T9S1"/>
<sequence>MLARIKHSAGLGFRNAGQDPIPPVFGTTYDIYIRTRLTEKMYNQSPTTIKNHDVPHLLNSRSIYVFRSHESENNLVFMASMFVGQDRRLMLFTSIVCLLLIFIRFSRSPLQVTQTDD</sequence>